<accession>A0A2G4SXK9</accession>
<dbReference type="STRING" id="1340429.A0A2G4SXK9"/>
<keyword evidence="3" id="KW-1185">Reference proteome</keyword>
<feature type="compositionally biased region" description="Polar residues" evidence="1">
    <location>
        <begin position="45"/>
        <end position="63"/>
    </location>
</feature>
<sequence>MNKAIHNSENVRPNKFNYAQAARPNYPRNPSQPQQQQQRVEGAPSSDQQTEFKNSSAYSSSLTHGHGSFKRTYSSNMYKSKDSTYNNYKKPSVQLPMAPPTETSKILFLFYPNDPNFFIANIQFGSINQAYTPASTANGSNNKTGDIPVLKEVQFGSLPATDATLVSKLYFFIIFLFILYQKESFAIQIPTATAAKDRDTQINSYYQ</sequence>
<evidence type="ECO:0000256" key="1">
    <source>
        <dbReference type="SAM" id="MobiDB-lite"/>
    </source>
</evidence>
<evidence type="ECO:0000313" key="2">
    <source>
        <dbReference type="EMBL" id="PHZ13497.1"/>
    </source>
</evidence>
<feature type="region of interest" description="Disordered" evidence="1">
    <location>
        <begin position="1"/>
        <end position="66"/>
    </location>
</feature>
<protein>
    <submittedName>
        <fullName evidence="2">Uncharacterized protein</fullName>
    </submittedName>
</protein>
<name>A0A2G4SXK9_RHIZD</name>
<dbReference type="GeneID" id="35436394"/>
<feature type="compositionally biased region" description="Polar residues" evidence="1">
    <location>
        <begin position="1"/>
        <end position="11"/>
    </location>
</feature>
<proteinExistence type="predicted"/>
<dbReference type="RefSeq" id="XP_023467205.1">
    <property type="nucleotide sequence ID" value="XM_023605404.1"/>
</dbReference>
<gene>
    <name evidence="2" type="ORF">RHIMIDRAFT_120848</name>
</gene>
<dbReference type="EMBL" id="KZ303847">
    <property type="protein sequence ID" value="PHZ13497.1"/>
    <property type="molecule type" value="Genomic_DNA"/>
</dbReference>
<dbReference type="Proteomes" id="UP000242254">
    <property type="component" value="Unassembled WGS sequence"/>
</dbReference>
<organism evidence="2 3">
    <name type="scientific">Rhizopus microsporus ATCC 52813</name>
    <dbReference type="NCBI Taxonomy" id="1340429"/>
    <lineage>
        <taxon>Eukaryota</taxon>
        <taxon>Fungi</taxon>
        <taxon>Fungi incertae sedis</taxon>
        <taxon>Mucoromycota</taxon>
        <taxon>Mucoromycotina</taxon>
        <taxon>Mucoromycetes</taxon>
        <taxon>Mucorales</taxon>
        <taxon>Mucorineae</taxon>
        <taxon>Rhizopodaceae</taxon>
        <taxon>Rhizopus</taxon>
    </lineage>
</organism>
<feature type="compositionally biased region" description="Low complexity" evidence="1">
    <location>
        <begin position="23"/>
        <end position="39"/>
    </location>
</feature>
<evidence type="ECO:0000313" key="3">
    <source>
        <dbReference type="Proteomes" id="UP000242254"/>
    </source>
</evidence>
<reference evidence="2 3" key="1">
    <citation type="journal article" date="2016" name="Proc. Natl. Acad. Sci. U.S.A.">
        <title>Lipid metabolic changes in an early divergent fungus govern the establishment of a mutualistic symbiosis with endobacteria.</title>
        <authorList>
            <person name="Lastovetsky O.A."/>
            <person name="Gaspar M.L."/>
            <person name="Mondo S.J."/>
            <person name="LaButti K.M."/>
            <person name="Sandor L."/>
            <person name="Grigoriev I.V."/>
            <person name="Henry S.A."/>
            <person name="Pawlowska T.E."/>
        </authorList>
    </citation>
    <scope>NUCLEOTIDE SEQUENCE [LARGE SCALE GENOMIC DNA]</scope>
    <source>
        <strain evidence="2 3">ATCC 52813</strain>
    </source>
</reference>
<dbReference type="AlphaFoldDB" id="A0A2G4SXK9"/>